<feature type="region of interest" description="Disordered" evidence="1">
    <location>
        <begin position="90"/>
        <end position="113"/>
    </location>
</feature>
<dbReference type="EMBL" id="BRZM01000918">
    <property type="protein sequence ID" value="GLD72216.1"/>
    <property type="molecule type" value="Genomic_DNA"/>
</dbReference>
<accession>A0AAD3NJJ0</accession>
<gene>
    <name evidence="2" type="ORF">AKAME5_002354000</name>
</gene>
<evidence type="ECO:0000313" key="2">
    <source>
        <dbReference type="EMBL" id="GLD72216.1"/>
    </source>
</evidence>
<sequence length="125" mass="13481">MRVFIPLSPFPTLLVICQAAINQAFILGIKVTFRSRFHALMLWKAGVEEDDGQRGIDLDEVLAGVVVKAYGHNAVVVAGDIMPVLLTVETDTDEASEGEEEPGDVGPVPQVHYSGGPLRPSWVVV</sequence>
<keyword evidence="3" id="KW-1185">Reference proteome</keyword>
<dbReference type="Proteomes" id="UP001279410">
    <property type="component" value="Unassembled WGS sequence"/>
</dbReference>
<proteinExistence type="predicted"/>
<protein>
    <submittedName>
        <fullName evidence="2">Store-operated calcium entry regulator STIMATE-like protein</fullName>
    </submittedName>
</protein>
<comment type="caution">
    <text evidence="2">The sequence shown here is derived from an EMBL/GenBank/DDBJ whole genome shotgun (WGS) entry which is preliminary data.</text>
</comment>
<evidence type="ECO:0000256" key="1">
    <source>
        <dbReference type="SAM" id="MobiDB-lite"/>
    </source>
</evidence>
<dbReference type="AlphaFoldDB" id="A0AAD3NJJ0"/>
<reference evidence="2" key="1">
    <citation type="submission" date="2022-08" db="EMBL/GenBank/DDBJ databases">
        <title>Genome sequencing of akame (Lates japonicus).</title>
        <authorList>
            <person name="Hashiguchi Y."/>
            <person name="Takahashi H."/>
        </authorList>
    </citation>
    <scope>NUCLEOTIDE SEQUENCE</scope>
    <source>
        <strain evidence="2">Kochi</strain>
    </source>
</reference>
<organism evidence="2 3">
    <name type="scientific">Lates japonicus</name>
    <name type="common">Japanese lates</name>
    <dbReference type="NCBI Taxonomy" id="270547"/>
    <lineage>
        <taxon>Eukaryota</taxon>
        <taxon>Metazoa</taxon>
        <taxon>Chordata</taxon>
        <taxon>Craniata</taxon>
        <taxon>Vertebrata</taxon>
        <taxon>Euteleostomi</taxon>
        <taxon>Actinopterygii</taxon>
        <taxon>Neopterygii</taxon>
        <taxon>Teleostei</taxon>
        <taxon>Neoteleostei</taxon>
        <taxon>Acanthomorphata</taxon>
        <taxon>Carangaria</taxon>
        <taxon>Carangaria incertae sedis</taxon>
        <taxon>Centropomidae</taxon>
        <taxon>Lates</taxon>
    </lineage>
</organism>
<name>A0AAD3NJJ0_LATJO</name>
<feature type="compositionally biased region" description="Acidic residues" evidence="1">
    <location>
        <begin position="90"/>
        <end position="103"/>
    </location>
</feature>
<evidence type="ECO:0000313" key="3">
    <source>
        <dbReference type="Proteomes" id="UP001279410"/>
    </source>
</evidence>